<reference evidence="2 3" key="1">
    <citation type="submission" date="2014-08" db="EMBL/GenBank/DDBJ databases">
        <title>Porphyromonas canoris strain:OH2762 Genome sequencing.</title>
        <authorList>
            <person name="Wallis C."/>
            <person name="Deusch O."/>
            <person name="O'Flynn C."/>
            <person name="Davis I."/>
            <person name="Jospin G."/>
            <person name="Darling A.E."/>
            <person name="Coil D.A."/>
            <person name="Alexiev A."/>
            <person name="Horsfall A."/>
            <person name="Kirkwood N."/>
            <person name="Harris S."/>
            <person name="Eisen J.A."/>
        </authorList>
    </citation>
    <scope>NUCLEOTIDE SEQUENCE [LARGE SCALE GENOMIC DNA]</scope>
    <source>
        <strain evidence="3">COT-108 OH2762</strain>
    </source>
</reference>
<dbReference type="InterPro" id="IPR027417">
    <property type="entry name" value="P-loop_NTPase"/>
</dbReference>
<comment type="caution">
    <text evidence="2">The sequence shown here is derived from an EMBL/GenBank/DDBJ whole genome shotgun (WGS) entry which is preliminary data.</text>
</comment>
<dbReference type="Gene3D" id="3.40.50.300">
    <property type="entry name" value="P-loop containing nucleotide triphosphate hydrolases"/>
    <property type="match status" value="2"/>
</dbReference>
<name>A0ABR4XKE5_9PORP</name>
<evidence type="ECO:0000259" key="1">
    <source>
        <dbReference type="PROSITE" id="PS51192"/>
    </source>
</evidence>
<dbReference type="EMBL" id="JQZV01000013">
    <property type="protein sequence ID" value="KGN91867.1"/>
    <property type="molecule type" value="Genomic_DNA"/>
</dbReference>
<organism evidence="2 3">
    <name type="scientific">Porphyromonas canoris</name>
    <dbReference type="NCBI Taxonomy" id="36875"/>
    <lineage>
        <taxon>Bacteria</taxon>
        <taxon>Pseudomonadati</taxon>
        <taxon>Bacteroidota</taxon>
        <taxon>Bacteroidia</taxon>
        <taxon>Bacteroidales</taxon>
        <taxon>Porphyromonadaceae</taxon>
        <taxon>Porphyromonas</taxon>
    </lineage>
</organism>
<sequence>MGELSGDVSREISVKDWLLCLSGFLEIATIDSGLTFEGHYARLVYLRHDPVFKGCLQLCRRIVNRYINFLKRDPSELVEDTERRALAAFIGHYCGETALGTGFMDKEANSQEVPGVLPSGSLPSFLYLVVEEIGETSVNGWAYGEHKGVWEEYYLTFLFRHIYQHGAYDRLGAQVERGSVIHLYDIRETAEGLVPLFIVVRPDIILDVTSIAECFVSHDFSDPMLFLLARLKPQSHSWYLLRGAVANKFLDDLATSSESVSFTSSFHAAFCANALGFAYARLPVTFGEEAQSQYDNIRKSIRLLRKEQFESVALEAEIHAPLFGMRGRIDMLSRDGSRLLELKSGKPGRGGHPQPPHAIQTILYNLMSEKAFDFPPEQRQSYLLYATTGDLFPIPATRKSAILAMGLRNKMVGILLLGSKDQTGGQKLWEILEQYLRLNTDSSENPPYVRDECRGLLLSMGGSRDPLLHAYQRAYFGFLMREEMAAYTNQHSNMLPDGTHTPPHSLPQWWNEREGEAWTNLILMKNSCTDADHPLLIFSWGGDKGTMPEVVPEAGELLRLYPVSSGAEAYPCLRCSVADTSPEGLTVRLLYAQPDAELLQLREGNSYHLERIGGQNIGVAHQYRAIMALGRTTSRRRDLILTRAAGLGRSTEPSACKNDLDRIVQKALRAEEYFLLVGPPGTGKTSHALRTMVERLLAEGKRIVLTAYTNRAVDEICFALEEIPQAAGYIKVGRESITPQSVKPHLLSERTAHCRSRKEILDITESCPVFVGTTLSLLGHALLWSRKPFDVLIVDEAAQLLEPQLLGLLTATVDEDGERREAFKKFILIGDHKQLPAVVAQDNEGLTSIDPLLKEHRMEQLSHSLFQRLLEHAKRNNHTHLYDALTLQGRMHPKIEAYPSSAFYDSLLKPLGLPHQREALLPFALSEEEESLTAILKRERVLYLDTPREQHSEHKENRAEAEQVKNLVQTLLVMAHTAGRRIVPTHPKEATDRLLSLGIITPYRRQILTIRQTLRSLSDDALLVSMVGKDSLQYLLDHLVIDTVERFQGSQRDIILYSVCTNQPFQISFLSASSFRDEAGKEIDRKLNVALTRARHQMILLGNREILSLSRGYSGYIERAAEVPLEALSKQVKK</sequence>
<accession>A0ABR4XKE5</accession>
<dbReference type="Pfam" id="PF13086">
    <property type="entry name" value="AAA_11"/>
    <property type="match status" value="2"/>
</dbReference>
<evidence type="ECO:0000313" key="2">
    <source>
        <dbReference type="EMBL" id="KGN91867.1"/>
    </source>
</evidence>
<dbReference type="InterPro" id="IPR047187">
    <property type="entry name" value="SF1_C_Upf1"/>
</dbReference>
<dbReference type="SUPFAM" id="SSF52540">
    <property type="entry name" value="P-loop containing nucleoside triphosphate hydrolases"/>
    <property type="match status" value="1"/>
</dbReference>
<dbReference type="Proteomes" id="UP000030101">
    <property type="component" value="Unassembled WGS sequence"/>
</dbReference>
<proteinExistence type="predicted"/>
<dbReference type="InterPro" id="IPR045055">
    <property type="entry name" value="DNA2/NAM7-like"/>
</dbReference>
<keyword evidence="3" id="KW-1185">Reference proteome</keyword>
<feature type="domain" description="Helicase ATP-binding" evidence="1">
    <location>
        <begin position="665"/>
        <end position="831"/>
    </location>
</feature>
<dbReference type="InterPro" id="IPR014001">
    <property type="entry name" value="Helicase_ATP-bd"/>
</dbReference>
<protein>
    <recommendedName>
        <fullName evidence="1">Helicase ATP-binding domain-containing protein</fullName>
    </recommendedName>
</protein>
<gene>
    <name evidence="2" type="ORF">HQ43_07275</name>
</gene>
<dbReference type="InterPro" id="IPR011604">
    <property type="entry name" value="PDDEXK-like_dom_sf"/>
</dbReference>
<evidence type="ECO:0000313" key="3">
    <source>
        <dbReference type="Proteomes" id="UP000030101"/>
    </source>
</evidence>
<dbReference type="Pfam" id="PF13087">
    <property type="entry name" value="AAA_12"/>
    <property type="match status" value="1"/>
</dbReference>
<dbReference type="Gene3D" id="3.90.320.10">
    <property type="match status" value="1"/>
</dbReference>
<dbReference type="InterPro" id="IPR041679">
    <property type="entry name" value="DNA2/NAM7-like_C"/>
</dbReference>
<dbReference type="PANTHER" id="PTHR10887:SF495">
    <property type="entry name" value="HELICASE SENATAXIN ISOFORM X1-RELATED"/>
    <property type="match status" value="1"/>
</dbReference>
<dbReference type="CDD" id="cd18808">
    <property type="entry name" value="SF1_C_Upf1"/>
    <property type="match status" value="1"/>
</dbReference>
<dbReference type="PROSITE" id="PS51192">
    <property type="entry name" value="HELICASE_ATP_BIND_1"/>
    <property type="match status" value="1"/>
</dbReference>
<dbReference type="PANTHER" id="PTHR10887">
    <property type="entry name" value="DNA2/NAM7 HELICASE FAMILY"/>
    <property type="match status" value="1"/>
</dbReference>
<dbReference type="InterPro" id="IPR041677">
    <property type="entry name" value="DNA2/NAM7_AAA_11"/>
</dbReference>